<gene>
    <name evidence="3" type="ORF">EV188_101830</name>
</gene>
<dbReference type="CDD" id="cd20736">
    <property type="entry name" value="PoNe_Nuclease"/>
    <property type="match status" value="1"/>
</dbReference>
<dbReference type="InterPro" id="IPR003509">
    <property type="entry name" value="UPF0102_YraN-like"/>
</dbReference>
<keyword evidence="3" id="KW-0255">Endonuclease</keyword>
<dbReference type="PANTHER" id="PTHR34039">
    <property type="entry name" value="UPF0102 PROTEIN YRAN"/>
    <property type="match status" value="1"/>
</dbReference>
<dbReference type="Gene3D" id="3.40.1350.10">
    <property type="match status" value="1"/>
</dbReference>
<comment type="caution">
    <text evidence="3">The sequence shown here is derived from an EMBL/GenBank/DDBJ whole genome shotgun (WGS) entry which is preliminary data.</text>
</comment>
<evidence type="ECO:0000256" key="2">
    <source>
        <dbReference type="HAMAP-Rule" id="MF_00048"/>
    </source>
</evidence>
<dbReference type="Proteomes" id="UP000295705">
    <property type="component" value="Unassembled WGS sequence"/>
</dbReference>
<keyword evidence="3" id="KW-0540">Nuclease</keyword>
<protein>
    <recommendedName>
        <fullName evidence="2">UPF0102 protein EV188_101830</fullName>
    </recommendedName>
</protein>
<dbReference type="AlphaFoldDB" id="A0A4V3DB83"/>
<dbReference type="OrthoDB" id="9794876at2"/>
<sequence>MSTTHVADEPPPDRRELGRHGEDVAAEHLAARGLTVLDRNWRCREGELDLIAADGERLVVAEVKTRSGTGFGFPAEAVTRVKAARIRRLAQHWLAERHAAGAAGFAEVRFDVLAVLVVPGAAPQVEHYEGAF</sequence>
<dbReference type="NCBIfam" id="NF009154">
    <property type="entry name" value="PRK12497.3-3"/>
    <property type="match status" value="1"/>
</dbReference>
<dbReference type="NCBIfam" id="NF009150">
    <property type="entry name" value="PRK12497.1-3"/>
    <property type="match status" value="1"/>
</dbReference>
<evidence type="ECO:0000256" key="1">
    <source>
        <dbReference type="ARBA" id="ARBA00006738"/>
    </source>
</evidence>
<proteinExistence type="inferred from homology"/>
<dbReference type="GO" id="GO:0003676">
    <property type="term" value="F:nucleic acid binding"/>
    <property type="evidence" value="ECO:0007669"/>
    <property type="project" value="InterPro"/>
</dbReference>
<dbReference type="GO" id="GO:0004519">
    <property type="term" value="F:endonuclease activity"/>
    <property type="evidence" value="ECO:0007669"/>
    <property type="project" value="UniProtKB-KW"/>
</dbReference>
<name>A0A4V3DB83_9PSEU</name>
<evidence type="ECO:0000313" key="4">
    <source>
        <dbReference type="Proteomes" id="UP000295705"/>
    </source>
</evidence>
<dbReference type="PANTHER" id="PTHR34039:SF1">
    <property type="entry name" value="UPF0102 PROTEIN YRAN"/>
    <property type="match status" value="1"/>
</dbReference>
<evidence type="ECO:0000313" key="3">
    <source>
        <dbReference type="EMBL" id="TDQ65578.1"/>
    </source>
</evidence>
<organism evidence="3 4">
    <name type="scientific">Actinomycetospora succinea</name>
    <dbReference type="NCBI Taxonomy" id="663603"/>
    <lineage>
        <taxon>Bacteria</taxon>
        <taxon>Bacillati</taxon>
        <taxon>Actinomycetota</taxon>
        <taxon>Actinomycetes</taxon>
        <taxon>Pseudonocardiales</taxon>
        <taxon>Pseudonocardiaceae</taxon>
        <taxon>Actinomycetospora</taxon>
    </lineage>
</organism>
<accession>A0A4V3DB83</accession>
<dbReference type="Pfam" id="PF02021">
    <property type="entry name" value="UPF0102"/>
    <property type="match status" value="1"/>
</dbReference>
<dbReference type="RefSeq" id="WP_133824916.1">
    <property type="nucleotide sequence ID" value="NZ_BAABHR010000063.1"/>
</dbReference>
<keyword evidence="4" id="KW-1185">Reference proteome</keyword>
<keyword evidence="3" id="KW-0378">Hydrolase</keyword>
<dbReference type="InterPro" id="IPR011335">
    <property type="entry name" value="Restrct_endonuc-II-like"/>
</dbReference>
<comment type="similarity">
    <text evidence="1 2">Belongs to the UPF0102 family.</text>
</comment>
<dbReference type="SUPFAM" id="SSF52980">
    <property type="entry name" value="Restriction endonuclease-like"/>
    <property type="match status" value="1"/>
</dbReference>
<reference evidence="3 4" key="1">
    <citation type="submission" date="2019-03" db="EMBL/GenBank/DDBJ databases">
        <title>Genomic Encyclopedia of Type Strains, Phase IV (KMG-IV): sequencing the most valuable type-strain genomes for metagenomic binning, comparative biology and taxonomic classification.</title>
        <authorList>
            <person name="Goeker M."/>
        </authorList>
    </citation>
    <scope>NUCLEOTIDE SEQUENCE [LARGE SCALE GENOMIC DNA]</scope>
    <source>
        <strain evidence="3 4">DSM 45775</strain>
    </source>
</reference>
<dbReference type="HAMAP" id="MF_00048">
    <property type="entry name" value="UPF0102"/>
    <property type="match status" value="1"/>
</dbReference>
<dbReference type="InterPro" id="IPR011856">
    <property type="entry name" value="tRNA_endonuc-like_dom_sf"/>
</dbReference>
<dbReference type="EMBL" id="SNYO01000001">
    <property type="protein sequence ID" value="TDQ65578.1"/>
    <property type="molecule type" value="Genomic_DNA"/>
</dbReference>
<dbReference type="NCBIfam" id="TIGR00252">
    <property type="entry name" value="YraN family protein"/>
    <property type="match status" value="1"/>
</dbReference>